<gene>
    <name evidence="1" type="ORF">EAO74_11450</name>
</gene>
<comment type="caution">
    <text evidence="1">The sequence shown here is derived from an EMBL/GenBank/DDBJ whole genome shotgun (WGS) entry which is preliminary data.</text>
</comment>
<evidence type="ECO:0000313" key="1">
    <source>
        <dbReference type="EMBL" id="TXS26723.1"/>
    </source>
</evidence>
<proteinExistence type="predicted"/>
<dbReference type="Gene3D" id="3.10.28.10">
    <property type="entry name" value="Homing endonucleases"/>
    <property type="match status" value="1"/>
</dbReference>
<dbReference type="InterPro" id="IPR027434">
    <property type="entry name" value="Homing_endonucl"/>
</dbReference>
<accession>A0A652KSL0</accession>
<organism evidence="1">
    <name type="scientific">Streptomyces sp. gb1(2016)</name>
    <dbReference type="NCBI Taxonomy" id="1828321"/>
    <lineage>
        <taxon>Bacteria</taxon>
        <taxon>Bacillati</taxon>
        <taxon>Actinomycetota</taxon>
        <taxon>Actinomycetes</taxon>
        <taxon>Kitasatosporales</taxon>
        <taxon>Streptomycetaceae</taxon>
        <taxon>Streptomyces</taxon>
    </lineage>
</organism>
<dbReference type="RefSeq" id="WP_147983544.1">
    <property type="nucleotide sequence ID" value="NZ_RDBM01000035.1"/>
</dbReference>
<dbReference type="AlphaFoldDB" id="A0A652KSL0"/>
<name>A0A652KSL0_9ACTN</name>
<protein>
    <recommendedName>
        <fullName evidence="2">Homing endonuclease LAGLIDADG domain-containing protein</fullName>
    </recommendedName>
</protein>
<dbReference type="EMBL" id="RDBM01000035">
    <property type="protein sequence ID" value="TXS26723.1"/>
    <property type="molecule type" value="Genomic_DNA"/>
</dbReference>
<reference evidence="1" key="1">
    <citation type="submission" date="2018-10" db="EMBL/GenBank/DDBJ databases">
        <authorList>
            <person name="Hariharan J."/>
            <person name="Choudoir M.J."/>
            <person name="Diebold P."/>
            <person name="Panke-Buisse K."/>
            <person name="Campbell A.N."/>
            <person name="Buckley D.H."/>
        </authorList>
    </citation>
    <scope>NUCLEOTIDE SEQUENCE</scope>
    <source>
        <strain evidence="1">Gb1</strain>
    </source>
</reference>
<evidence type="ECO:0008006" key="2">
    <source>
        <dbReference type="Google" id="ProtNLM"/>
    </source>
</evidence>
<sequence>MAEYDPNVPALFEVDEILQTDRSFMDLEDPRYAYMFGFLQADGHLAAGPGRKGRLTVEINVRDIAILREFQRLTPYHSSITERVRSTNFSASHHSATWTLCALEARNTINRLGLPYGRKSKRITPPRVEFARRDYLRGVMDADGSVGRTSQDLPFVSLATASAAVGAYLCRYAKKVTGARREIRRNARDKIYNVLYTKEAAVDLAGHLYYPGCLSLARKQTAAENLLSWERPAAMRLRPAGRRWKPWEDHILLDLGDASAAADELSRSEASCSVRLWRLKTGQVELPPPAPPSQ</sequence>